<dbReference type="PANTHER" id="PTHR30409">
    <property type="entry name" value="CARBAMATE KINASE"/>
    <property type="match status" value="1"/>
</dbReference>
<dbReference type="FunFam" id="3.40.1160.10:FF:000007">
    <property type="entry name" value="Carbamate kinase"/>
    <property type="match status" value="1"/>
</dbReference>
<dbReference type="Pfam" id="PF00696">
    <property type="entry name" value="AA_kinase"/>
    <property type="match status" value="1"/>
</dbReference>
<dbReference type="CDD" id="cd04235">
    <property type="entry name" value="AAK_CK"/>
    <property type="match status" value="1"/>
</dbReference>
<dbReference type="InterPro" id="IPR001048">
    <property type="entry name" value="Asp/Glu/Uridylate_kinase"/>
</dbReference>
<gene>
    <name evidence="6" type="ORF">RAMLITH_21025</name>
</gene>
<dbReference type="Gene3D" id="3.40.1160.10">
    <property type="entry name" value="Acetylglutamate kinase-like"/>
    <property type="match status" value="1"/>
</dbReference>
<proteinExistence type="inferred from homology"/>
<name>A0A7X6I880_9BURK</name>
<keyword evidence="7" id="KW-1185">Reference proteome</keyword>
<dbReference type="AlphaFoldDB" id="A0A7X6I880"/>
<sequence>MRNPVDIPRRLIVAVGGNALDANGSDDSPQGQRIIAAQTARAMLPLLLLDNQLVITHGNGPQVGKLLLANAIARERVTPQSLDILVAQTQGATAYILSQAFENALREAGSPRHVVGLVTQVEVDPHDPAFGNPTKPVGPFFTEREARALADELGVSVREDSGRGWRYVVPSPYPMHICDISLVEALMCLRTVVIAGGGGGIPVVRDEQGRRHGVEAVIDKDLTTAAMANVLGIRDMMILTAVPRVAIDFGKPSQQELSRVSLSQMRRYQAEGQFPAGSMGPKVQAAIHFLEGGGRRAIITSLESAVPALRGETGTHIVADADLEEAVPADRRNAAGVA</sequence>
<dbReference type="NCBIfam" id="NF009007">
    <property type="entry name" value="PRK12352.1"/>
    <property type="match status" value="1"/>
</dbReference>
<dbReference type="PANTHER" id="PTHR30409:SF1">
    <property type="entry name" value="CARBAMATE KINASE-RELATED"/>
    <property type="match status" value="1"/>
</dbReference>
<comment type="similarity">
    <text evidence="1 4">Belongs to the carbamate kinase family.</text>
</comment>
<evidence type="ECO:0000256" key="2">
    <source>
        <dbReference type="ARBA" id="ARBA00022679"/>
    </source>
</evidence>
<dbReference type="Proteomes" id="UP000521868">
    <property type="component" value="Unassembled WGS sequence"/>
</dbReference>
<dbReference type="GO" id="GO:0005829">
    <property type="term" value="C:cytosol"/>
    <property type="evidence" value="ECO:0007669"/>
    <property type="project" value="TreeGrafter"/>
</dbReference>
<evidence type="ECO:0000256" key="3">
    <source>
        <dbReference type="ARBA" id="ARBA00022777"/>
    </source>
</evidence>
<comment type="caution">
    <text evidence="6">The sequence shown here is derived from an EMBL/GenBank/DDBJ whole genome shotgun (WGS) entry which is preliminary data.</text>
</comment>
<dbReference type="EMBL" id="VTOX01000010">
    <property type="protein sequence ID" value="NKE68306.1"/>
    <property type="molecule type" value="Genomic_DNA"/>
</dbReference>
<dbReference type="PIRSF" id="PIRSF000723">
    <property type="entry name" value="Carbamate_kin"/>
    <property type="match status" value="1"/>
</dbReference>
<evidence type="ECO:0000256" key="1">
    <source>
        <dbReference type="ARBA" id="ARBA00011066"/>
    </source>
</evidence>
<dbReference type="GO" id="GO:0008804">
    <property type="term" value="F:carbamate kinase activity"/>
    <property type="evidence" value="ECO:0007669"/>
    <property type="project" value="InterPro"/>
</dbReference>
<reference evidence="6 7" key="1">
    <citation type="journal article" date="2020" name="Nature">
        <title>Bacterial chemolithoautotrophy via manganese oxidation.</title>
        <authorList>
            <person name="Yu H."/>
            <person name="Leadbetter J.R."/>
        </authorList>
    </citation>
    <scope>NUCLEOTIDE SEQUENCE [LARGE SCALE GENOMIC DNA]</scope>
    <source>
        <strain evidence="6 7">RBP-1</strain>
    </source>
</reference>
<accession>A0A7X6I880</accession>
<dbReference type="GO" id="GO:0019546">
    <property type="term" value="P:L-arginine deiminase pathway"/>
    <property type="evidence" value="ECO:0007669"/>
    <property type="project" value="TreeGrafter"/>
</dbReference>
<evidence type="ECO:0000259" key="5">
    <source>
        <dbReference type="Pfam" id="PF00696"/>
    </source>
</evidence>
<evidence type="ECO:0000256" key="4">
    <source>
        <dbReference type="PIRNR" id="PIRNR000723"/>
    </source>
</evidence>
<dbReference type="PRINTS" id="PR01469">
    <property type="entry name" value="CARBMTKINASE"/>
</dbReference>
<evidence type="ECO:0000313" key="6">
    <source>
        <dbReference type="EMBL" id="NKE68306.1"/>
    </source>
</evidence>
<dbReference type="RefSeq" id="WP_168109438.1">
    <property type="nucleotide sequence ID" value="NZ_VTOX01000010.1"/>
</dbReference>
<dbReference type="InterPro" id="IPR003964">
    <property type="entry name" value="Carb_kinase"/>
</dbReference>
<dbReference type="SUPFAM" id="SSF53633">
    <property type="entry name" value="Carbamate kinase-like"/>
    <property type="match status" value="1"/>
</dbReference>
<evidence type="ECO:0000313" key="7">
    <source>
        <dbReference type="Proteomes" id="UP000521868"/>
    </source>
</evidence>
<keyword evidence="2 4" id="KW-0808">Transferase</keyword>
<dbReference type="InterPro" id="IPR036393">
    <property type="entry name" value="AceGlu_kinase-like_sf"/>
</dbReference>
<protein>
    <recommendedName>
        <fullName evidence="4">Carbamate kinase</fullName>
    </recommendedName>
</protein>
<feature type="domain" description="Aspartate/glutamate/uridylate kinase" evidence="5">
    <location>
        <begin position="10"/>
        <end position="301"/>
    </location>
</feature>
<organism evidence="6 7">
    <name type="scientific">Ramlibacter lithotrophicus</name>
    <dbReference type="NCBI Taxonomy" id="2606681"/>
    <lineage>
        <taxon>Bacteria</taxon>
        <taxon>Pseudomonadati</taxon>
        <taxon>Pseudomonadota</taxon>
        <taxon>Betaproteobacteria</taxon>
        <taxon>Burkholderiales</taxon>
        <taxon>Comamonadaceae</taxon>
        <taxon>Ramlibacter</taxon>
    </lineage>
</organism>
<keyword evidence="3 4" id="KW-0418">Kinase</keyword>